<dbReference type="SUPFAM" id="SSF52540">
    <property type="entry name" value="P-loop containing nucleoside triphosphate hydrolases"/>
    <property type="match status" value="1"/>
</dbReference>
<dbReference type="InterPro" id="IPR003439">
    <property type="entry name" value="ABC_transporter-like_ATP-bd"/>
</dbReference>
<evidence type="ECO:0000256" key="2">
    <source>
        <dbReference type="ARBA" id="ARBA00022741"/>
    </source>
</evidence>
<dbReference type="InterPro" id="IPR017911">
    <property type="entry name" value="MacB-like_ATP-bd"/>
</dbReference>
<dbReference type="EMBL" id="LGKO01000002">
    <property type="protein sequence ID" value="KPL84743.1"/>
    <property type="molecule type" value="Genomic_DNA"/>
</dbReference>
<feature type="compositionally biased region" description="Low complexity" evidence="4">
    <location>
        <begin position="232"/>
        <end position="248"/>
    </location>
</feature>
<keyword evidence="1" id="KW-0813">Transport</keyword>
<dbReference type="GO" id="GO:0098796">
    <property type="term" value="C:membrane protein complex"/>
    <property type="evidence" value="ECO:0007669"/>
    <property type="project" value="UniProtKB-ARBA"/>
</dbReference>
<dbReference type="Pfam" id="PF00005">
    <property type="entry name" value="ABC_tran"/>
    <property type="match status" value="1"/>
</dbReference>
<dbReference type="InterPro" id="IPR027417">
    <property type="entry name" value="P-loop_NTPase"/>
</dbReference>
<dbReference type="PATRIC" id="fig|869279.4.peg.254"/>
<accession>A0A0P6XX15</accession>
<evidence type="ECO:0000259" key="5">
    <source>
        <dbReference type="PROSITE" id="PS50893"/>
    </source>
</evidence>
<dbReference type="InterPro" id="IPR003593">
    <property type="entry name" value="AAA+_ATPase"/>
</dbReference>
<dbReference type="PROSITE" id="PS00211">
    <property type="entry name" value="ABC_TRANSPORTER_1"/>
    <property type="match status" value="1"/>
</dbReference>
<dbReference type="SMART" id="SM00382">
    <property type="entry name" value="AAA"/>
    <property type="match status" value="1"/>
</dbReference>
<dbReference type="CDD" id="cd03255">
    <property type="entry name" value="ABC_MJ0796_LolCDE_FtsE"/>
    <property type="match status" value="1"/>
</dbReference>
<dbReference type="Proteomes" id="UP000050544">
    <property type="component" value="Unassembled WGS sequence"/>
</dbReference>
<dbReference type="STRING" id="869279.SE15_01285"/>
<dbReference type="FunFam" id="3.40.50.300:FF:000032">
    <property type="entry name" value="Export ABC transporter ATP-binding protein"/>
    <property type="match status" value="1"/>
</dbReference>
<keyword evidence="2" id="KW-0547">Nucleotide-binding</keyword>
<evidence type="ECO:0000256" key="1">
    <source>
        <dbReference type="ARBA" id="ARBA00022448"/>
    </source>
</evidence>
<dbReference type="GO" id="GO:0005886">
    <property type="term" value="C:plasma membrane"/>
    <property type="evidence" value="ECO:0007669"/>
    <property type="project" value="TreeGrafter"/>
</dbReference>
<protein>
    <submittedName>
        <fullName evidence="6">Macrolide ABC transporter ATP-binding protein</fullName>
    </submittedName>
</protein>
<dbReference type="GO" id="GO:0016887">
    <property type="term" value="F:ATP hydrolysis activity"/>
    <property type="evidence" value="ECO:0007669"/>
    <property type="project" value="InterPro"/>
</dbReference>
<name>A0A0P6XX15_9CHLR</name>
<dbReference type="GO" id="GO:0005524">
    <property type="term" value="F:ATP binding"/>
    <property type="evidence" value="ECO:0007669"/>
    <property type="project" value="UniProtKB-KW"/>
</dbReference>
<evidence type="ECO:0000313" key="6">
    <source>
        <dbReference type="EMBL" id="KPL84743.1"/>
    </source>
</evidence>
<comment type="caution">
    <text evidence="6">The sequence shown here is derived from an EMBL/GenBank/DDBJ whole genome shotgun (WGS) entry which is preliminary data.</text>
</comment>
<feature type="region of interest" description="Disordered" evidence="4">
    <location>
        <begin position="223"/>
        <end position="254"/>
    </location>
</feature>
<dbReference type="PANTHER" id="PTHR24220:SF86">
    <property type="entry name" value="ABC TRANSPORTER ABCH.1"/>
    <property type="match status" value="1"/>
</dbReference>
<evidence type="ECO:0000256" key="3">
    <source>
        <dbReference type="ARBA" id="ARBA00022840"/>
    </source>
</evidence>
<gene>
    <name evidence="6" type="ORF">SE15_01285</name>
</gene>
<dbReference type="AlphaFoldDB" id="A0A0P6XX15"/>
<dbReference type="InterPro" id="IPR017871">
    <property type="entry name" value="ABC_transporter-like_CS"/>
</dbReference>
<evidence type="ECO:0000313" key="7">
    <source>
        <dbReference type="Proteomes" id="UP000050544"/>
    </source>
</evidence>
<dbReference type="InterPro" id="IPR015854">
    <property type="entry name" value="ABC_transpr_LolD-like"/>
</dbReference>
<dbReference type="GO" id="GO:0022857">
    <property type="term" value="F:transmembrane transporter activity"/>
    <property type="evidence" value="ECO:0007669"/>
    <property type="project" value="UniProtKB-ARBA"/>
</dbReference>
<evidence type="ECO:0000256" key="4">
    <source>
        <dbReference type="SAM" id="MobiDB-lite"/>
    </source>
</evidence>
<sequence>MIRTENLKKVYGSGEAQVIALAGINLTIRQGEFVAIMGPSGSGKSTLLNILACLDRPSEGSYYLDGIDVSQYQRRDLALIRGRKIGMVFQSYNLLPRLTALENVLLPIFYRREQRLPAEAARQHALAALESVGLGDRAHHYPNQLSGGQQQRVAIARALVNDPAIILADEPTGNLDSHASQEILDLLQRLHAQGRTIVLVTHDPEVAAHTERILLIRDGHLISDQSNGRTRSTPPSNALSSSPASTTLEVHHDH</sequence>
<keyword evidence="7" id="KW-1185">Reference proteome</keyword>
<dbReference type="PROSITE" id="PS50893">
    <property type="entry name" value="ABC_TRANSPORTER_2"/>
    <property type="match status" value="1"/>
</dbReference>
<reference evidence="6 7" key="1">
    <citation type="submission" date="2015-07" db="EMBL/GenBank/DDBJ databases">
        <title>Whole genome sequence of Thermanaerothrix daxensis DSM 23592.</title>
        <authorList>
            <person name="Hemp J."/>
            <person name="Ward L.M."/>
            <person name="Pace L.A."/>
            <person name="Fischer W.W."/>
        </authorList>
    </citation>
    <scope>NUCLEOTIDE SEQUENCE [LARGE SCALE GENOMIC DNA]</scope>
    <source>
        <strain evidence="6 7">GNS-1</strain>
    </source>
</reference>
<keyword evidence="3 6" id="KW-0067">ATP-binding</keyword>
<feature type="domain" description="ABC transporter" evidence="5">
    <location>
        <begin position="2"/>
        <end position="243"/>
    </location>
</feature>
<proteinExistence type="predicted"/>
<organism evidence="6 7">
    <name type="scientific">Thermanaerothrix daxensis</name>
    <dbReference type="NCBI Taxonomy" id="869279"/>
    <lineage>
        <taxon>Bacteria</taxon>
        <taxon>Bacillati</taxon>
        <taxon>Chloroflexota</taxon>
        <taxon>Anaerolineae</taxon>
        <taxon>Anaerolineales</taxon>
        <taxon>Anaerolineaceae</taxon>
        <taxon>Thermanaerothrix</taxon>
    </lineage>
</organism>
<dbReference type="Gene3D" id="3.40.50.300">
    <property type="entry name" value="P-loop containing nucleotide triphosphate hydrolases"/>
    <property type="match status" value="1"/>
</dbReference>
<dbReference type="PANTHER" id="PTHR24220">
    <property type="entry name" value="IMPORT ATP-BINDING PROTEIN"/>
    <property type="match status" value="1"/>
</dbReference>